<dbReference type="AlphaFoldDB" id="A0A9J8BCC8"/>
<protein>
    <submittedName>
        <fullName evidence="2">Neutrophil cytosolic factor 2</fullName>
    </submittedName>
</protein>
<feature type="region of interest" description="Disordered" evidence="1">
    <location>
        <begin position="75"/>
        <end position="98"/>
    </location>
</feature>
<accession>A0A9J8BCC8</accession>
<dbReference type="GeneTree" id="ENSGT00530000063843"/>
<keyword evidence="3" id="KW-1185">Reference proteome</keyword>
<evidence type="ECO:0000256" key="1">
    <source>
        <dbReference type="SAM" id="MobiDB-lite"/>
    </source>
</evidence>
<evidence type="ECO:0000313" key="3">
    <source>
        <dbReference type="Proteomes" id="UP001108240"/>
    </source>
</evidence>
<organism evidence="2 3">
    <name type="scientific">Cyprinus carpio carpio</name>
    <dbReference type="NCBI Taxonomy" id="630221"/>
    <lineage>
        <taxon>Eukaryota</taxon>
        <taxon>Metazoa</taxon>
        <taxon>Chordata</taxon>
        <taxon>Craniata</taxon>
        <taxon>Vertebrata</taxon>
        <taxon>Euteleostomi</taxon>
        <taxon>Actinopterygii</taxon>
        <taxon>Neopterygii</taxon>
        <taxon>Teleostei</taxon>
        <taxon>Ostariophysi</taxon>
        <taxon>Cypriniformes</taxon>
        <taxon>Cyprinidae</taxon>
        <taxon>Cyprininae</taxon>
        <taxon>Cyprinus</taxon>
    </lineage>
</organism>
<dbReference type="Ensembl" id="ENSCCRT00000122057.1">
    <property type="protein sequence ID" value="ENSCCRP00000154722.1"/>
    <property type="gene ID" value="ENSCCRG00000064338.1"/>
</dbReference>
<evidence type="ECO:0000313" key="2">
    <source>
        <dbReference type="Ensembl" id="ENSCCRP00000154722.1"/>
    </source>
</evidence>
<feature type="compositionally biased region" description="Pro residues" evidence="1">
    <location>
        <begin position="82"/>
        <end position="92"/>
    </location>
</feature>
<dbReference type="Proteomes" id="UP001108240">
    <property type="component" value="Unplaced"/>
</dbReference>
<reference evidence="2" key="1">
    <citation type="submission" date="2025-08" db="UniProtKB">
        <authorList>
            <consortium name="Ensembl"/>
        </authorList>
    </citation>
    <scope>IDENTIFICATION</scope>
</reference>
<proteinExistence type="predicted"/>
<name>A0A9J8BCC8_CYPCA</name>
<sequence>MVSHTLFSVSLILRPKRSWRCCLETLSSFFRKELTTGHLLFSTRRQILQGLVPYNFLEPLDIVTMTSKPMQIEPLNENDDIPAPPRRAPPSRPVGTEGLKTVNAKTNNTREFSGCIVKVHFQFTVASELHMDNHMSHSSDVMPRKTLMRE</sequence>
<reference evidence="2" key="2">
    <citation type="submission" date="2025-09" db="UniProtKB">
        <authorList>
            <consortium name="Ensembl"/>
        </authorList>
    </citation>
    <scope>IDENTIFICATION</scope>
</reference>